<evidence type="ECO:0008006" key="3">
    <source>
        <dbReference type="Google" id="ProtNLM"/>
    </source>
</evidence>
<dbReference type="Proteomes" id="UP000591131">
    <property type="component" value="Unassembled WGS sequence"/>
</dbReference>
<organism evidence="1 2">
    <name type="scientific">Perkinsus chesapeaki</name>
    <name type="common">Clam parasite</name>
    <name type="synonym">Perkinsus andrewsi</name>
    <dbReference type="NCBI Taxonomy" id="330153"/>
    <lineage>
        <taxon>Eukaryota</taxon>
        <taxon>Sar</taxon>
        <taxon>Alveolata</taxon>
        <taxon>Perkinsozoa</taxon>
        <taxon>Perkinsea</taxon>
        <taxon>Perkinsida</taxon>
        <taxon>Perkinsidae</taxon>
        <taxon>Perkinsus</taxon>
    </lineage>
</organism>
<reference evidence="1 2" key="1">
    <citation type="submission" date="2020-04" db="EMBL/GenBank/DDBJ databases">
        <title>Perkinsus chesapeaki whole genome sequence.</title>
        <authorList>
            <person name="Bogema D.R."/>
        </authorList>
    </citation>
    <scope>NUCLEOTIDE SEQUENCE [LARGE SCALE GENOMIC DNA]</scope>
    <source>
        <strain evidence="1">ATCC PRA-425</strain>
    </source>
</reference>
<sequence length="125" mass="14034">MTSWVSILSNVNRESAFTRSLFEIMLPEDSPFRRVDVFFIYLRSINMFARLETQVCGPSPCTVDYLCPPPPGGLNVELDCLAPRQPSVCVLDCGKDEDCGRGAVCNDKWCGFPRKRLPPADYNLP</sequence>
<protein>
    <recommendedName>
        <fullName evidence="3">WAP domain-containing protein</fullName>
    </recommendedName>
</protein>
<name>A0A7J6MMA5_PERCH</name>
<keyword evidence="2" id="KW-1185">Reference proteome</keyword>
<accession>A0A7J6MMA5</accession>
<gene>
    <name evidence="1" type="ORF">FOL47_000466</name>
</gene>
<dbReference type="EMBL" id="JAAPAO010000108">
    <property type="protein sequence ID" value="KAF4672467.1"/>
    <property type="molecule type" value="Genomic_DNA"/>
</dbReference>
<evidence type="ECO:0000313" key="1">
    <source>
        <dbReference type="EMBL" id="KAF4672467.1"/>
    </source>
</evidence>
<evidence type="ECO:0000313" key="2">
    <source>
        <dbReference type="Proteomes" id="UP000591131"/>
    </source>
</evidence>
<comment type="caution">
    <text evidence="1">The sequence shown here is derived from an EMBL/GenBank/DDBJ whole genome shotgun (WGS) entry which is preliminary data.</text>
</comment>
<dbReference type="AlphaFoldDB" id="A0A7J6MMA5"/>
<proteinExistence type="predicted"/>